<dbReference type="InterPro" id="IPR000572">
    <property type="entry name" value="OxRdtase_Mopterin-bd_dom"/>
</dbReference>
<evidence type="ECO:0000313" key="4">
    <source>
        <dbReference type="Proteomes" id="UP000503640"/>
    </source>
</evidence>
<gene>
    <name evidence="3" type="ORF">AMYX_32530</name>
</gene>
<dbReference type="Gene3D" id="3.90.420.10">
    <property type="entry name" value="Oxidoreductase, molybdopterin-binding domain"/>
    <property type="match status" value="1"/>
</dbReference>
<proteinExistence type="predicted"/>
<accession>A0A7I9VQ26</accession>
<feature type="region of interest" description="Disordered" evidence="1">
    <location>
        <begin position="20"/>
        <end position="51"/>
    </location>
</feature>
<dbReference type="EMBL" id="BJTG01000008">
    <property type="protein sequence ID" value="GEJ58512.1"/>
    <property type="molecule type" value="Genomic_DNA"/>
</dbReference>
<sequence>MDEKEQRIVAARLALRDRFKARAARTPSRADARPLGSGPPNRHGMPKLPVGQSVTTKWPVLDLGRHPEVPRERWRLTVDGAVEEPVTLAWADLLALPQVEDVSDFHCVTGWSQMDLRFGGVRLADLLALARPQEGASHLMLHGYDGYSTNVALEEALEDDVLVAHTVNGAPLPVEHGGPARVVTPRLYAWKGAKWVNRVEVMKGDRPGYWEERGYSDTARPWRDDRYR</sequence>
<dbReference type="RefSeq" id="WP_176067144.1">
    <property type="nucleotide sequence ID" value="NZ_BJTG01000008.1"/>
</dbReference>
<keyword evidence="4" id="KW-1185">Reference proteome</keyword>
<name>A0A7I9VQ26_9BACT</name>
<dbReference type="PANTHER" id="PTHR43032:SF4">
    <property type="entry name" value="OXIDOREDUCTASE MOLYBDOPTERIN-BINDING DOMAIN-CONTAINING PROTEIN"/>
    <property type="match status" value="1"/>
</dbReference>
<dbReference type="Proteomes" id="UP000503640">
    <property type="component" value="Unassembled WGS sequence"/>
</dbReference>
<comment type="caution">
    <text evidence="3">The sequence shown here is derived from an EMBL/GenBank/DDBJ whole genome shotgun (WGS) entry which is preliminary data.</text>
</comment>
<dbReference type="Pfam" id="PF00174">
    <property type="entry name" value="Oxidored_molyb"/>
    <property type="match status" value="1"/>
</dbReference>
<evidence type="ECO:0000313" key="3">
    <source>
        <dbReference type="EMBL" id="GEJ58512.1"/>
    </source>
</evidence>
<dbReference type="InterPro" id="IPR036374">
    <property type="entry name" value="OxRdtase_Mopterin-bd_sf"/>
</dbReference>
<organism evidence="3 4">
    <name type="scientific">Anaeromyxobacter diazotrophicus</name>
    <dbReference type="NCBI Taxonomy" id="2590199"/>
    <lineage>
        <taxon>Bacteria</taxon>
        <taxon>Pseudomonadati</taxon>
        <taxon>Myxococcota</taxon>
        <taxon>Myxococcia</taxon>
        <taxon>Myxococcales</taxon>
        <taxon>Cystobacterineae</taxon>
        <taxon>Anaeromyxobacteraceae</taxon>
        <taxon>Anaeromyxobacter</taxon>
    </lineage>
</organism>
<dbReference type="AlphaFoldDB" id="A0A7I9VQ26"/>
<feature type="domain" description="Oxidoreductase molybdopterin-binding" evidence="2">
    <location>
        <begin position="67"/>
        <end position="210"/>
    </location>
</feature>
<evidence type="ECO:0000259" key="2">
    <source>
        <dbReference type="Pfam" id="PF00174"/>
    </source>
</evidence>
<dbReference type="CDD" id="cd02109">
    <property type="entry name" value="arch_bact_SO_family_Moco"/>
    <property type="match status" value="1"/>
</dbReference>
<dbReference type="PANTHER" id="PTHR43032">
    <property type="entry name" value="PROTEIN-METHIONINE-SULFOXIDE REDUCTASE"/>
    <property type="match status" value="1"/>
</dbReference>
<reference evidence="4" key="1">
    <citation type="journal article" date="2020" name="Appl. Environ. Microbiol.">
        <title>Diazotrophic Anaeromyxobacter Isolates from Soils.</title>
        <authorList>
            <person name="Masuda Y."/>
            <person name="Yamanaka H."/>
            <person name="Xu Z.X."/>
            <person name="Shiratori Y."/>
            <person name="Aono T."/>
            <person name="Amachi S."/>
            <person name="Senoo K."/>
            <person name="Itoh H."/>
        </authorList>
    </citation>
    <scope>NUCLEOTIDE SEQUENCE [LARGE SCALE GENOMIC DNA]</scope>
    <source>
        <strain evidence="4">R267</strain>
    </source>
</reference>
<evidence type="ECO:0000256" key="1">
    <source>
        <dbReference type="SAM" id="MobiDB-lite"/>
    </source>
</evidence>
<dbReference type="SUPFAM" id="SSF56524">
    <property type="entry name" value="Oxidoreductase molybdopterin-binding domain"/>
    <property type="match status" value="1"/>
</dbReference>
<protein>
    <submittedName>
        <fullName evidence="3">Sulfite oxidase-like oxidoreductase</fullName>
    </submittedName>
</protein>